<evidence type="ECO:0000256" key="2">
    <source>
        <dbReference type="ARBA" id="ARBA00022840"/>
    </source>
</evidence>
<dbReference type="PROSITE" id="PS00688">
    <property type="entry name" value="SIGMA54_INTERACT_3"/>
    <property type="match status" value="1"/>
</dbReference>
<dbReference type="PROSITE" id="PS00676">
    <property type="entry name" value="SIGMA54_INTERACT_2"/>
    <property type="match status" value="1"/>
</dbReference>
<accession>A0A330LB56</accession>
<dbReference type="InterPro" id="IPR025943">
    <property type="entry name" value="Sigma_54_int_dom_ATP-bd_2"/>
</dbReference>
<dbReference type="Gene3D" id="1.10.8.60">
    <property type="match status" value="1"/>
</dbReference>
<dbReference type="AlphaFoldDB" id="A0A330LB56"/>
<dbReference type="Pfam" id="PF01590">
    <property type="entry name" value="GAF"/>
    <property type="match status" value="1"/>
</dbReference>
<dbReference type="InterPro" id="IPR002078">
    <property type="entry name" value="Sigma_54_int"/>
</dbReference>
<dbReference type="GO" id="GO:0006355">
    <property type="term" value="P:regulation of DNA-templated transcription"/>
    <property type="evidence" value="ECO:0007669"/>
    <property type="project" value="InterPro"/>
</dbReference>
<evidence type="ECO:0000256" key="1">
    <source>
        <dbReference type="ARBA" id="ARBA00022741"/>
    </source>
</evidence>
<dbReference type="GO" id="GO:0005524">
    <property type="term" value="F:ATP binding"/>
    <property type="evidence" value="ECO:0007669"/>
    <property type="project" value="UniProtKB-KW"/>
</dbReference>
<dbReference type="FunFam" id="3.40.50.300:FF:000006">
    <property type="entry name" value="DNA-binding transcriptional regulator NtrC"/>
    <property type="match status" value="1"/>
</dbReference>
<dbReference type="InterPro" id="IPR025944">
    <property type="entry name" value="Sigma_54_int_dom_CS"/>
</dbReference>
<keyword evidence="9" id="KW-1185">Reference proteome</keyword>
<dbReference type="SUPFAM" id="SSF55781">
    <property type="entry name" value="GAF domain-like"/>
    <property type="match status" value="1"/>
</dbReference>
<dbReference type="SMART" id="SM00382">
    <property type="entry name" value="AAA"/>
    <property type="match status" value="1"/>
</dbReference>
<sequence length="523" mass="58572">MQESAAMIPVDRRYHALLEVTNVLNSQRKLDSLWQVCTQHIKEVVAWERAGIMLYASEDDGFRFHALETSLPKRFLKQDIVIPRSGSAVGWVYDNREVHVRPNLQQEQVFLEDQFYAKEGLGRMVNLPLLVRGGCLGTLNIGSIASGQPDAVTLEFLRQIAIQVGLAIENVQAYEQLTRLSLQLTKQNAYLTEEIKQKCNFGLLVGKSDEFRTVLTQIEAVAATPSTVLIMGETGTGKELVAHAIHEGSLRRKKPFVRLNCATLPSGLVESELFGHERGAFTGAVQRHHGRFELAHEGTLFLDEIGEMPLSVQAKLLRVLEDQLVDRVGSTQSIRVDVRLIAATNVDLAQAVSEGRFRADLYYRLTVFPLVIPPLRDRREDIPLLAEHFLQLCKTKLTRSNLMFDGAAIPRLARYDWPGNIRELQNVVERAAILATTHVVEIDERVLAPSLKQTVVPERPVTLQDSERRHILDALQWAAWRIYGPLGAAARLGVNPSTLRSRMKKLGLSRPSVSSPPDQVFPS</sequence>
<dbReference type="InterPro" id="IPR029016">
    <property type="entry name" value="GAF-like_dom_sf"/>
</dbReference>
<dbReference type="PROSITE" id="PS00675">
    <property type="entry name" value="SIGMA54_INTERACT_1"/>
    <property type="match status" value="1"/>
</dbReference>
<dbReference type="InterPro" id="IPR002197">
    <property type="entry name" value="HTH_Fis"/>
</dbReference>
<keyword evidence="2" id="KW-0067">ATP-binding</keyword>
<dbReference type="InterPro" id="IPR027417">
    <property type="entry name" value="P-loop_NTPase"/>
</dbReference>
<evidence type="ECO:0000259" key="7">
    <source>
        <dbReference type="PROSITE" id="PS50045"/>
    </source>
</evidence>
<dbReference type="PANTHER" id="PTHR32071:SF117">
    <property type="entry name" value="PTS-DEPENDENT DIHYDROXYACETONE KINASE OPERON REGULATORY PROTEIN-RELATED"/>
    <property type="match status" value="1"/>
</dbReference>
<gene>
    <name evidence="8" type="primary">nifA</name>
    <name evidence="8" type="ORF">NITLEN_110004</name>
</gene>
<keyword evidence="5" id="KW-0010">Activator</keyword>
<dbReference type="InterPro" id="IPR003593">
    <property type="entry name" value="AAA+_ATPase"/>
</dbReference>
<dbReference type="Proteomes" id="UP000248168">
    <property type="component" value="Unassembled WGS sequence"/>
</dbReference>
<dbReference type="SUPFAM" id="SSF52540">
    <property type="entry name" value="P-loop containing nucleoside triphosphate hydrolases"/>
    <property type="match status" value="1"/>
</dbReference>
<dbReference type="Gene3D" id="3.40.50.300">
    <property type="entry name" value="P-loop containing nucleotide triphosphate hydrolases"/>
    <property type="match status" value="1"/>
</dbReference>
<dbReference type="InterPro" id="IPR003018">
    <property type="entry name" value="GAF"/>
</dbReference>
<dbReference type="SUPFAM" id="SSF46689">
    <property type="entry name" value="Homeodomain-like"/>
    <property type="match status" value="1"/>
</dbReference>
<organism evidence="8 9">
    <name type="scientific">Nitrospira lenta</name>
    <dbReference type="NCBI Taxonomy" id="1436998"/>
    <lineage>
        <taxon>Bacteria</taxon>
        <taxon>Pseudomonadati</taxon>
        <taxon>Nitrospirota</taxon>
        <taxon>Nitrospiria</taxon>
        <taxon>Nitrospirales</taxon>
        <taxon>Nitrospiraceae</taxon>
        <taxon>Nitrospira</taxon>
    </lineage>
</organism>
<keyword evidence="6" id="KW-0804">Transcription</keyword>
<dbReference type="Pfam" id="PF25601">
    <property type="entry name" value="AAA_lid_14"/>
    <property type="match status" value="1"/>
</dbReference>
<keyword evidence="1" id="KW-0547">Nucleotide-binding</keyword>
<evidence type="ECO:0000256" key="3">
    <source>
        <dbReference type="ARBA" id="ARBA00023015"/>
    </source>
</evidence>
<dbReference type="InterPro" id="IPR009057">
    <property type="entry name" value="Homeodomain-like_sf"/>
</dbReference>
<dbReference type="PANTHER" id="PTHR32071">
    <property type="entry name" value="TRANSCRIPTIONAL REGULATORY PROTEIN"/>
    <property type="match status" value="1"/>
</dbReference>
<keyword evidence="4" id="KW-0238">DNA-binding</keyword>
<dbReference type="Gene3D" id="1.10.10.60">
    <property type="entry name" value="Homeodomain-like"/>
    <property type="match status" value="1"/>
</dbReference>
<dbReference type="SMART" id="SM00065">
    <property type="entry name" value="GAF"/>
    <property type="match status" value="1"/>
</dbReference>
<keyword evidence="3" id="KW-0805">Transcription regulation</keyword>
<name>A0A330LB56_9BACT</name>
<proteinExistence type="predicted"/>
<dbReference type="Gene3D" id="3.30.450.40">
    <property type="match status" value="1"/>
</dbReference>
<dbReference type="InterPro" id="IPR058031">
    <property type="entry name" value="AAA_lid_NorR"/>
</dbReference>
<evidence type="ECO:0000256" key="5">
    <source>
        <dbReference type="ARBA" id="ARBA00023159"/>
    </source>
</evidence>
<dbReference type="GO" id="GO:0043565">
    <property type="term" value="F:sequence-specific DNA binding"/>
    <property type="evidence" value="ECO:0007669"/>
    <property type="project" value="InterPro"/>
</dbReference>
<dbReference type="EMBL" id="OUNR01000003">
    <property type="protein sequence ID" value="SPP64238.1"/>
    <property type="molecule type" value="Genomic_DNA"/>
</dbReference>
<evidence type="ECO:0000256" key="6">
    <source>
        <dbReference type="ARBA" id="ARBA00023163"/>
    </source>
</evidence>
<dbReference type="InParanoid" id="A0A330LB56"/>
<dbReference type="CDD" id="cd00009">
    <property type="entry name" value="AAA"/>
    <property type="match status" value="1"/>
</dbReference>
<protein>
    <submittedName>
        <fullName evidence="8">Transcriptional regulator NifA</fullName>
    </submittedName>
</protein>
<dbReference type="InterPro" id="IPR025662">
    <property type="entry name" value="Sigma_54_int_dom_ATP-bd_1"/>
</dbReference>
<dbReference type="Pfam" id="PF00158">
    <property type="entry name" value="Sigma54_activat"/>
    <property type="match status" value="1"/>
</dbReference>
<reference evidence="9" key="1">
    <citation type="submission" date="2018-04" db="EMBL/GenBank/DDBJ databases">
        <authorList>
            <person name="Lucker S."/>
            <person name="Sakoula D."/>
        </authorList>
    </citation>
    <scope>NUCLEOTIDE SEQUENCE [LARGE SCALE GENOMIC DNA]</scope>
</reference>
<dbReference type="Pfam" id="PF02954">
    <property type="entry name" value="HTH_8"/>
    <property type="match status" value="1"/>
</dbReference>
<feature type="domain" description="Sigma-54 factor interaction" evidence="7">
    <location>
        <begin position="204"/>
        <end position="433"/>
    </location>
</feature>
<dbReference type="PROSITE" id="PS50045">
    <property type="entry name" value="SIGMA54_INTERACT_4"/>
    <property type="match status" value="1"/>
</dbReference>
<evidence type="ECO:0000256" key="4">
    <source>
        <dbReference type="ARBA" id="ARBA00023125"/>
    </source>
</evidence>
<evidence type="ECO:0000313" key="9">
    <source>
        <dbReference type="Proteomes" id="UP000248168"/>
    </source>
</evidence>
<evidence type="ECO:0000313" key="8">
    <source>
        <dbReference type="EMBL" id="SPP64238.1"/>
    </source>
</evidence>
<dbReference type="RefSeq" id="WP_245924390.1">
    <property type="nucleotide sequence ID" value="NZ_OUNR01000003.1"/>
</dbReference>